<evidence type="ECO:0000256" key="2">
    <source>
        <dbReference type="ARBA" id="ARBA00008854"/>
    </source>
</evidence>
<sequence>MLTYIIIGIIILIVVIFAIWIVAMYNNLVGLRNRVKNAWSQIDVQLNRRADLIPNLVETVKGYAKHEKGVFEEVTKARSGLMNAQTVQESAEANNMLTGALKSLFAVAENYPDLKANQNFRDLQSQLAETEDKIAYSRQFYNDTVLMYNNKIQMFPSNLIARQFNFTESEFFEVEESARSVPKVQF</sequence>
<evidence type="ECO:0000313" key="8">
    <source>
        <dbReference type="EMBL" id="MCZ3371178.1"/>
    </source>
</evidence>
<name>A0A9E5A413_9EURY</name>
<accession>A0A9E5A413</accession>
<feature type="transmembrane region" description="Helical" evidence="6">
    <location>
        <begin position="6"/>
        <end position="26"/>
    </location>
</feature>
<organism evidence="8">
    <name type="scientific">Methanobacterium veterum</name>
    <dbReference type="NCBI Taxonomy" id="408577"/>
    <lineage>
        <taxon>Archaea</taxon>
        <taxon>Methanobacteriati</taxon>
        <taxon>Methanobacteriota</taxon>
        <taxon>Methanomada group</taxon>
        <taxon>Methanobacteria</taxon>
        <taxon>Methanobacteriales</taxon>
        <taxon>Methanobacteriaceae</taxon>
        <taxon>Methanobacterium</taxon>
    </lineage>
</organism>
<dbReference type="RefSeq" id="WP_048082027.1">
    <property type="nucleotide sequence ID" value="NZ_JAPVER010000020.1"/>
</dbReference>
<evidence type="ECO:0000313" key="9">
    <source>
        <dbReference type="Proteomes" id="UP001068021"/>
    </source>
</evidence>
<comment type="similarity">
    <text evidence="2">Belongs to the LemA family.</text>
</comment>
<dbReference type="AlphaFoldDB" id="A0A9E5A413"/>
<protein>
    <submittedName>
        <fullName evidence="8">LemA family protein</fullName>
    </submittedName>
</protein>
<dbReference type="Proteomes" id="UP001074446">
    <property type="component" value="Unassembled WGS sequence"/>
</dbReference>
<dbReference type="Proteomes" id="UP001068021">
    <property type="component" value="Unassembled WGS sequence"/>
</dbReference>
<keyword evidence="9" id="KW-1185">Reference proteome</keyword>
<keyword evidence="3 6" id="KW-0812">Transmembrane</keyword>
<dbReference type="EMBL" id="JAPVER010000020">
    <property type="protein sequence ID" value="MCZ3365714.1"/>
    <property type="molecule type" value="Genomic_DNA"/>
</dbReference>
<gene>
    <name evidence="8" type="ORF">O3H35_00855</name>
    <name evidence="7" type="ORF">O3H54_07440</name>
</gene>
<dbReference type="Gene3D" id="1.20.1440.20">
    <property type="entry name" value="LemA-like domain"/>
    <property type="match status" value="1"/>
</dbReference>
<evidence type="ECO:0000256" key="3">
    <source>
        <dbReference type="ARBA" id="ARBA00022692"/>
    </source>
</evidence>
<dbReference type="InterPro" id="IPR023353">
    <property type="entry name" value="LemA-like_dom_sf"/>
</dbReference>
<reference evidence="8" key="1">
    <citation type="submission" date="2022-12" db="EMBL/GenBank/DDBJ databases">
        <title>Reclassification of two methanogenic archaea species isolated from the Kolyma lowland permafrost.</title>
        <authorList>
            <person name="Trubitsyn V.E."/>
            <person name="Rivkina E.M."/>
            <person name="Shcherbakova V.A."/>
        </authorList>
    </citation>
    <scope>NUCLEOTIDE SEQUENCE</scope>
    <source>
        <strain evidence="7">M2</strain>
        <strain evidence="8">MK4</strain>
    </source>
</reference>
<keyword evidence="4 6" id="KW-1133">Transmembrane helix</keyword>
<dbReference type="Pfam" id="PF04011">
    <property type="entry name" value="LemA"/>
    <property type="match status" value="1"/>
</dbReference>
<dbReference type="SUPFAM" id="SSF140478">
    <property type="entry name" value="LemA-like"/>
    <property type="match status" value="1"/>
</dbReference>
<comment type="caution">
    <text evidence="8">The sequence shown here is derived from an EMBL/GenBank/DDBJ whole genome shotgun (WGS) entry which is preliminary data.</text>
</comment>
<keyword evidence="5 6" id="KW-0472">Membrane</keyword>
<evidence type="ECO:0000256" key="6">
    <source>
        <dbReference type="SAM" id="Phobius"/>
    </source>
</evidence>
<comment type="subcellular location">
    <subcellularLocation>
        <location evidence="1">Membrane</location>
        <topology evidence="1">Single-pass membrane protein</topology>
    </subcellularLocation>
</comment>
<evidence type="ECO:0000313" key="7">
    <source>
        <dbReference type="EMBL" id="MCZ3365714.1"/>
    </source>
</evidence>
<dbReference type="EMBL" id="JAPVES010000024">
    <property type="protein sequence ID" value="MCZ3371178.1"/>
    <property type="molecule type" value="Genomic_DNA"/>
</dbReference>
<evidence type="ECO:0000256" key="1">
    <source>
        <dbReference type="ARBA" id="ARBA00004167"/>
    </source>
</evidence>
<evidence type="ECO:0000256" key="5">
    <source>
        <dbReference type="ARBA" id="ARBA00023136"/>
    </source>
</evidence>
<dbReference type="PANTHER" id="PTHR34478:SF2">
    <property type="entry name" value="MEMBRANE PROTEIN"/>
    <property type="match status" value="1"/>
</dbReference>
<dbReference type="InterPro" id="IPR007156">
    <property type="entry name" value="MamQ_LemA"/>
</dbReference>
<dbReference type="GO" id="GO:0016020">
    <property type="term" value="C:membrane"/>
    <property type="evidence" value="ECO:0007669"/>
    <property type="project" value="UniProtKB-SubCell"/>
</dbReference>
<dbReference type="PANTHER" id="PTHR34478">
    <property type="entry name" value="PROTEIN LEMA"/>
    <property type="match status" value="1"/>
</dbReference>
<evidence type="ECO:0000256" key="4">
    <source>
        <dbReference type="ARBA" id="ARBA00022989"/>
    </source>
</evidence>
<proteinExistence type="inferred from homology"/>